<dbReference type="EMBL" id="RBTT01000198">
    <property type="protein sequence ID" value="RMU08009.1"/>
    <property type="molecule type" value="Genomic_DNA"/>
</dbReference>
<organism evidence="6 7">
    <name type="scientific">Pseudomonas syringae pv. coriandricola</name>
    <dbReference type="NCBI Taxonomy" id="264453"/>
    <lineage>
        <taxon>Bacteria</taxon>
        <taxon>Pseudomonadati</taxon>
        <taxon>Pseudomonadota</taxon>
        <taxon>Gammaproteobacteria</taxon>
        <taxon>Pseudomonadales</taxon>
        <taxon>Pseudomonadaceae</taxon>
        <taxon>Pseudomonas</taxon>
    </lineage>
</organism>
<keyword evidence="1" id="KW-0285">Flavoprotein</keyword>
<accession>A0A3M4TTA2</accession>
<sequence length="321" mass="35670">MSFGVDLGHHTGFERAFQQGHLTLGFIMAIESYKGAVPTLANHAELACRAEQLGFAALWARDVPLLDPNFGDVGQVFDPFVYLGYLAAKTECIALGTSSTVLPLRHPIHLAKAAASVDQLSGGRLLLGVASGDRPVEYPAFDIDFEMRGQRFQDTFHALRQLTEETFPKFCTKGLISMDGQTDLLPKPVHNRIPALVTGTSRQSLPWIAEHADGWLYYILDHQTLRAAAKDWQALVAERCPGKFKPMLQGMNFDLATNPNEMPQKIHSGYRMGRNALIQFLKEDERIGVSHMALNLKYGSRPADEVMEELADFVLPHFPSH</sequence>
<name>A0A3M4TTA2_9PSED</name>
<keyword evidence="2" id="KW-0288">FMN</keyword>
<dbReference type="InterPro" id="IPR011251">
    <property type="entry name" value="Luciferase-like_dom"/>
</dbReference>
<dbReference type="NCBIfam" id="TIGR03571">
    <property type="entry name" value="lucif_BA3436"/>
    <property type="match status" value="1"/>
</dbReference>
<evidence type="ECO:0000256" key="1">
    <source>
        <dbReference type="ARBA" id="ARBA00022630"/>
    </source>
</evidence>
<dbReference type="Proteomes" id="UP000274212">
    <property type="component" value="Unassembled WGS sequence"/>
</dbReference>
<evidence type="ECO:0000259" key="5">
    <source>
        <dbReference type="Pfam" id="PF00296"/>
    </source>
</evidence>
<evidence type="ECO:0000256" key="2">
    <source>
        <dbReference type="ARBA" id="ARBA00022643"/>
    </source>
</evidence>
<dbReference type="InterPro" id="IPR036661">
    <property type="entry name" value="Luciferase-like_sf"/>
</dbReference>
<dbReference type="PANTHER" id="PTHR30011">
    <property type="entry name" value="ALKANESULFONATE MONOOXYGENASE-RELATED"/>
    <property type="match status" value="1"/>
</dbReference>
<gene>
    <name evidence="6" type="ORF">ALP36_00386</name>
</gene>
<dbReference type="PANTHER" id="PTHR30011:SF16">
    <property type="entry name" value="C2H2 FINGER DOMAIN TRANSCRIPTION FACTOR (EUROFUNG)-RELATED"/>
    <property type="match status" value="1"/>
</dbReference>
<evidence type="ECO:0000256" key="4">
    <source>
        <dbReference type="ARBA" id="ARBA00023033"/>
    </source>
</evidence>
<dbReference type="InterPro" id="IPR020020">
    <property type="entry name" value="Luciferase-type_oxidoreductase"/>
</dbReference>
<dbReference type="Gene3D" id="3.20.20.30">
    <property type="entry name" value="Luciferase-like domain"/>
    <property type="match status" value="1"/>
</dbReference>
<dbReference type="SUPFAM" id="SSF51679">
    <property type="entry name" value="Bacterial luciferase-like"/>
    <property type="match status" value="1"/>
</dbReference>
<evidence type="ECO:0000256" key="3">
    <source>
        <dbReference type="ARBA" id="ARBA00023002"/>
    </source>
</evidence>
<dbReference type="AlphaFoldDB" id="A0A3M4TTA2"/>
<evidence type="ECO:0000313" key="7">
    <source>
        <dbReference type="Proteomes" id="UP000274212"/>
    </source>
</evidence>
<dbReference type="RefSeq" id="WP_122285657.1">
    <property type="nucleotide sequence ID" value="NZ_RBRV01000303.1"/>
</dbReference>
<dbReference type="InterPro" id="IPR051260">
    <property type="entry name" value="Diverse_substr_monoxygenases"/>
</dbReference>
<keyword evidence="4 6" id="KW-0503">Monooxygenase</keyword>
<dbReference type="Pfam" id="PF00296">
    <property type="entry name" value="Bac_luciferase"/>
    <property type="match status" value="1"/>
</dbReference>
<protein>
    <submittedName>
        <fullName evidence="6">Alkanal monooxygenase alpha chain-like protein</fullName>
    </submittedName>
</protein>
<feature type="domain" description="Luciferase-like" evidence="5">
    <location>
        <begin position="33"/>
        <end position="250"/>
    </location>
</feature>
<reference evidence="6 7" key="1">
    <citation type="submission" date="2018-08" db="EMBL/GenBank/DDBJ databases">
        <title>Recombination of ecologically and evolutionarily significant loci maintains genetic cohesion in the Pseudomonas syringae species complex.</title>
        <authorList>
            <person name="Dillon M."/>
            <person name="Thakur S."/>
            <person name="Almeida R.N.D."/>
            <person name="Weir B.S."/>
            <person name="Guttman D.S."/>
        </authorList>
    </citation>
    <scope>NUCLEOTIDE SEQUENCE [LARGE SCALE GENOMIC DNA]</scope>
    <source>
        <strain evidence="6 7">ICMP 9829</strain>
    </source>
</reference>
<proteinExistence type="predicted"/>
<keyword evidence="3" id="KW-0560">Oxidoreductase</keyword>
<dbReference type="GO" id="GO:0016705">
    <property type="term" value="F:oxidoreductase activity, acting on paired donors, with incorporation or reduction of molecular oxygen"/>
    <property type="evidence" value="ECO:0007669"/>
    <property type="project" value="InterPro"/>
</dbReference>
<evidence type="ECO:0000313" key="6">
    <source>
        <dbReference type="EMBL" id="RMU08009.1"/>
    </source>
</evidence>
<comment type="caution">
    <text evidence="6">The sequence shown here is derived from an EMBL/GenBank/DDBJ whole genome shotgun (WGS) entry which is preliminary data.</text>
</comment>
<dbReference type="GO" id="GO:0004497">
    <property type="term" value="F:monooxygenase activity"/>
    <property type="evidence" value="ECO:0007669"/>
    <property type="project" value="UniProtKB-KW"/>
</dbReference>